<dbReference type="Proteomes" id="UP000184301">
    <property type="component" value="Unassembled WGS sequence"/>
</dbReference>
<reference evidence="1 2" key="1">
    <citation type="submission" date="2016-11" db="EMBL/GenBank/DDBJ databases">
        <authorList>
            <person name="Jaros S."/>
            <person name="Januszkiewicz K."/>
            <person name="Wedrychowicz H."/>
        </authorList>
    </citation>
    <scope>NUCLEOTIDE SEQUENCE [LARGE SCALE GENOMIC DNA]</scope>
    <source>
        <strain evidence="1 2">DSM 15480</strain>
    </source>
</reference>
<proteinExistence type="predicted"/>
<gene>
    <name evidence="1" type="ORF">SAMN02745243_03245</name>
</gene>
<accession>A0A1M6TJC5</accession>
<sequence length="75" mass="8672">MKAKSAVARAEEFKELHLYYTTRTDNPLKKMQSLIVIACKLLRVIYTILTKGTNYDPKKMLMDIRRPTKQEALAA</sequence>
<protein>
    <recommendedName>
        <fullName evidence="3">Transposase IS116/IS110/IS902 family protein</fullName>
    </recommendedName>
</protein>
<keyword evidence="2" id="KW-1185">Reference proteome</keyword>
<evidence type="ECO:0000313" key="2">
    <source>
        <dbReference type="Proteomes" id="UP000184301"/>
    </source>
</evidence>
<dbReference type="STRING" id="1121950.SAMN02745243_03245"/>
<evidence type="ECO:0008006" key="3">
    <source>
        <dbReference type="Google" id="ProtNLM"/>
    </source>
</evidence>
<name>A0A1M6TJC5_9FIRM</name>
<organism evidence="1 2">
    <name type="scientific">Hespellia stercorisuis DSM 15480</name>
    <dbReference type="NCBI Taxonomy" id="1121950"/>
    <lineage>
        <taxon>Bacteria</taxon>
        <taxon>Bacillati</taxon>
        <taxon>Bacillota</taxon>
        <taxon>Clostridia</taxon>
        <taxon>Lachnospirales</taxon>
        <taxon>Lachnospiraceae</taxon>
        <taxon>Hespellia</taxon>
    </lineage>
</organism>
<dbReference type="AlphaFoldDB" id="A0A1M6TJC5"/>
<evidence type="ECO:0000313" key="1">
    <source>
        <dbReference type="EMBL" id="SHK57003.1"/>
    </source>
</evidence>
<dbReference type="EMBL" id="FQZY01000060">
    <property type="protein sequence ID" value="SHK57003.1"/>
    <property type="molecule type" value="Genomic_DNA"/>
</dbReference>